<accession>A0ABD2BJA9</accession>
<comment type="caution">
    <text evidence="1">The sequence shown here is derived from an EMBL/GenBank/DDBJ whole genome shotgun (WGS) entry which is preliminary data.</text>
</comment>
<evidence type="ECO:0000313" key="2">
    <source>
        <dbReference type="Proteomes" id="UP001607303"/>
    </source>
</evidence>
<dbReference type="EMBL" id="JAYRBN010000075">
    <property type="protein sequence ID" value="KAL2732842.1"/>
    <property type="molecule type" value="Genomic_DNA"/>
</dbReference>
<name>A0ABD2BJA9_VESMC</name>
<evidence type="ECO:0000313" key="1">
    <source>
        <dbReference type="EMBL" id="KAL2732842.1"/>
    </source>
</evidence>
<dbReference type="Proteomes" id="UP001607303">
    <property type="component" value="Unassembled WGS sequence"/>
</dbReference>
<reference evidence="1 2" key="1">
    <citation type="journal article" date="2024" name="Ann. Entomol. Soc. Am.">
        <title>Genomic analyses of the southern and eastern yellowjacket wasps (Hymenoptera: Vespidae) reveal evolutionary signatures of social life.</title>
        <authorList>
            <person name="Catto M.A."/>
            <person name="Caine P.B."/>
            <person name="Orr S.E."/>
            <person name="Hunt B.G."/>
            <person name="Goodisman M.A.D."/>
        </authorList>
    </citation>
    <scope>NUCLEOTIDE SEQUENCE [LARGE SCALE GENOMIC DNA]</scope>
    <source>
        <strain evidence="1">232</strain>
        <tissue evidence="1">Head and thorax</tissue>
    </source>
</reference>
<dbReference type="AlphaFoldDB" id="A0ABD2BJA9"/>
<feature type="non-terminal residue" evidence="1">
    <location>
        <position position="116"/>
    </location>
</feature>
<keyword evidence="2" id="KW-1185">Reference proteome</keyword>
<organism evidence="1 2">
    <name type="scientific">Vespula maculifrons</name>
    <name type="common">Eastern yellow jacket</name>
    <name type="synonym">Wasp</name>
    <dbReference type="NCBI Taxonomy" id="7453"/>
    <lineage>
        <taxon>Eukaryota</taxon>
        <taxon>Metazoa</taxon>
        <taxon>Ecdysozoa</taxon>
        <taxon>Arthropoda</taxon>
        <taxon>Hexapoda</taxon>
        <taxon>Insecta</taxon>
        <taxon>Pterygota</taxon>
        <taxon>Neoptera</taxon>
        <taxon>Endopterygota</taxon>
        <taxon>Hymenoptera</taxon>
        <taxon>Apocrita</taxon>
        <taxon>Aculeata</taxon>
        <taxon>Vespoidea</taxon>
        <taxon>Vespidae</taxon>
        <taxon>Vespinae</taxon>
        <taxon>Vespula</taxon>
    </lineage>
</organism>
<sequence>MMSSGFRSWHRPTKCSVGKKDFKIPNIVQFKIQQRNQIIRTNLILVLNNICIFSLKLHKCITPYEKTTDDDYNAIMTMTKSNDDYEYNYDTTTTATTTTTTTTTTTRRMMKHSWQT</sequence>
<protein>
    <submittedName>
        <fullName evidence="1">Uncharacterized protein</fullName>
    </submittedName>
</protein>
<gene>
    <name evidence="1" type="ORF">V1477_015083</name>
</gene>
<proteinExistence type="predicted"/>